<dbReference type="EMBL" id="QOQW01000018">
    <property type="protein sequence ID" value="RCK78887.1"/>
    <property type="molecule type" value="Genomic_DNA"/>
</dbReference>
<keyword evidence="1" id="KW-0472">Membrane</keyword>
<protein>
    <submittedName>
        <fullName evidence="2">Threonine dehydrogenase</fullName>
    </submittedName>
</protein>
<comment type="caution">
    <text evidence="2">The sequence shown here is derived from an EMBL/GenBank/DDBJ whole genome shotgun (WGS) entry which is preliminary data.</text>
</comment>
<dbReference type="InterPro" id="IPR036465">
    <property type="entry name" value="vWFA_dom_sf"/>
</dbReference>
<keyword evidence="1" id="KW-1133">Transmembrane helix</keyword>
<dbReference type="SUPFAM" id="SSF52317">
    <property type="entry name" value="Class I glutamine amidotransferase-like"/>
    <property type="match status" value="1"/>
</dbReference>
<organism evidence="2 3">
    <name type="scientific">Candidatus Ozemobacter sibiricus</name>
    <dbReference type="NCBI Taxonomy" id="2268124"/>
    <lineage>
        <taxon>Bacteria</taxon>
        <taxon>Candidatus Ozemobacteria</taxon>
        <taxon>Candidatus Ozemobacterales</taxon>
        <taxon>Candidatus Ozemobacteraceae</taxon>
        <taxon>Candidatus Ozemobacter</taxon>
    </lineage>
</organism>
<dbReference type="SUPFAM" id="SSF53300">
    <property type="entry name" value="vWA-like"/>
    <property type="match status" value="1"/>
</dbReference>
<gene>
    <name evidence="2" type="ORF">OZSIB_1037</name>
</gene>
<dbReference type="PANTHER" id="PTHR37947:SF1">
    <property type="entry name" value="BLL2462 PROTEIN"/>
    <property type="match status" value="1"/>
</dbReference>
<dbReference type="AlphaFoldDB" id="A0A367ZM11"/>
<name>A0A367ZM11_9BACT</name>
<keyword evidence="1" id="KW-0812">Transmembrane</keyword>
<dbReference type="Gene3D" id="3.40.50.880">
    <property type="match status" value="1"/>
</dbReference>
<dbReference type="Gene3D" id="3.40.50.410">
    <property type="entry name" value="von Willebrand factor, type A domain"/>
    <property type="match status" value="1"/>
</dbReference>
<reference evidence="2 3" key="1">
    <citation type="submission" date="2018-05" db="EMBL/GenBank/DDBJ databases">
        <title>A metagenomic window into the 2 km-deep terrestrial subsurface aquifer revealed taxonomically and functionally diverse microbial community comprising novel uncultured bacterial lineages.</title>
        <authorList>
            <person name="Kadnikov V.V."/>
            <person name="Mardanov A.V."/>
            <person name="Beletsky A.V."/>
            <person name="Banks D."/>
            <person name="Pimenov N.V."/>
            <person name="Frank Y.A."/>
            <person name="Karnachuk O.V."/>
            <person name="Ravin N.V."/>
        </authorList>
    </citation>
    <scope>NUCLEOTIDE SEQUENCE [LARGE SCALE GENOMIC DNA]</scope>
    <source>
        <strain evidence="2">BY5</strain>
    </source>
</reference>
<dbReference type="Proteomes" id="UP000252355">
    <property type="component" value="Unassembled WGS sequence"/>
</dbReference>
<proteinExistence type="predicted"/>
<feature type="transmembrane region" description="Helical" evidence="1">
    <location>
        <begin position="27"/>
        <end position="47"/>
    </location>
</feature>
<evidence type="ECO:0000313" key="3">
    <source>
        <dbReference type="Proteomes" id="UP000252355"/>
    </source>
</evidence>
<feature type="transmembrane region" description="Helical" evidence="1">
    <location>
        <begin position="59"/>
        <end position="81"/>
    </location>
</feature>
<accession>A0A367ZM11</accession>
<evidence type="ECO:0000313" key="2">
    <source>
        <dbReference type="EMBL" id="RCK78887.1"/>
    </source>
</evidence>
<sequence length="757" mass="81933">MRCLFALLGFDLGPIQAVETMNLGFSWGWAAVVLLLALLLPLFLWFLRPFEGKPITGGLAGGLTALRIGFVVGVVCLLAGLRCTVTGWVPQKNKLAVLIDTSRSMSIVEEGKSRLERVRQALVDDALLTGLERQTGLSPALFSFAGTVAPLAAEDVASFALQAEGTQTNLSKAIGDVANHLGEGNLLGMVVLTDGGHNHGDNPLDALGRLRTPLYFLAAGRAGQTRDLAVTLDRPPSLGYLNSMTRVRGEIRLHRVATDTVPVQIRRDGKLVETIAVPVPAGQSRVPFAFNIPCETEGTFTYAVAVPQLENELTLENNESGFLIKVVKERLKVLIVANAPSWDLAFLRWALKSDPNSHVDAWVRLTDTRWSRMENFVLKGIRPAPELGPDLEDADVLVVSGVAERVLAPHAEAITRRVEAGKMGLLVLPAARGYRPLGYAGSPLAALLPVDVGTEAWRGVPSSLALPAAEPGYAFLRLLDDPVENALFFKAIPKLDGLFTYGPPKPGAEVLLTSSLDQNGRPAPALVQQRVGRGQVAMLLGGPLWPMGFKMVPTDRTIKPYTAFVLNLCKWLANRREDALVTLETPSARGFVGQPSVFRVWVMDSRRQYVTAAQVSAVVEAKGREPVTLSFIGTSEKGCYEATFVPPWRGLYAVTATARAQGKVLGEAKGEFLVEVPTAEFDNPEVQVELMQQLASATGGAFFPVEQTAALVRSLRATPGQKRETRILDFRDSYLVLALLLALPLAEWILRRTKGLS</sequence>
<dbReference type="PANTHER" id="PTHR37947">
    <property type="entry name" value="BLL2462 PROTEIN"/>
    <property type="match status" value="1"/>
</dbReference>
<dbReference type="InterPro" id="IPR029062">
    <property type="entry name" value="Class_I_gatase-like"/>
</dbReference>
<evidence type="ECO:0000256" key="1">
    <source>
        <dbReference type="SAM" id="Phobius"/>
    </source>
</evidence>